<dbReference type="Gene3D" id="3.40.50.1820">
    <property type="entry name" value="alpha/beta hydrolase"/>
    <property type="match status" value="1"/>
</dbReference>
<sequence>MSESWSFERGPTRLKAQAWGDSNKPLLLCLHGWLDNSETFAPLAQHLANDYYLLCPDWPGHGHSDHRPGQYPYQWADYLLDLACLLEQLPKAPVAIVGHSLGGIIAAAYLAIEPQAVERLVLIESFGPVTGDESAMREQLLNSVRQHQSFIGKSPSLKPVDLDRVIAARAKVSALTPEQAAPLVKRNLEQREQRWYWRSDPRLKGASPIKMSQSQAQQLMAPLDTPTLLIQGADSEHKSWRYALERQSWLRQLTKGQVAGGHHCHMQSGEAVAQAIIEWLENR</sequence>
<evidence type="ECO:0000313" key="3">
    <source>
        <dbReference type="Proteomes" id="UP001161422"/>
    </source>
</evidence>
<dbReference type="PANTHER" id="PTHR43798:SF33">
    <property type="entry name" value="HYDROLASE, PUTATIVE (AFU_ORTHOLOGUE AFUA_2G14860)-RELATED"/>
    <property type="match status" value="1"/>
</dbReference>
<dbReference type="RefSeq" id="WP_095505064.1">
    <property type="nucleotide sequence ID" value="NZ_BSNC01000004.1"/>
</dbReference>
<reference evidence="2" key="1">
    <citation type="journal article" date="2014" name="Int. J. Syst. Evol. Microbiol.">
        <title>Complete genome sequence of Corynebacterium casei LMG S-19264T (=DSM 44701T), isolated from a smear-ripened cheese.</title>
        <authorList>
            <consortium name="US DOE Joint Genome Institute (JGI-PGF)"/>
            <person name="Walter F."/>
            <person name="Albersmeier A."/>
            <person name="Kalinowski J."/>
            <person name="Ruckert C."/>
        </authorList>
    </citation>
    <scope>NUCLEOTIDE SEQUENCE</scope>
    <source>
        <strain evidence="2">NBRC 101628</strain>
    </source>
</reference>
<dbReference type="SUPFAM" id="SSF53474">
    <property type="entry name" value="alpha/beta-Hydrolases"/>
    <property type="match status" value="1"/>
</dbReference>
<reference evidence="2" key="2">
    <citation type="submission" date="2023-01" db="EMBL/GenBank/DDBJ databases">
        <title>Draft genome sequence of Paraferrimonas sedimenticola strain NBRC 101628.</title>
        <authorList>
            <person name="Sun Q."/>
            <person name="Mori K."/>
        </authorList>
    </citation>
    <scope>NUCLEOTIDE SEQUENCE</scope>
    <source>
        <strain evidence="2">NBRC 101628</strain>
    </source>
</reference>
<evidence type="ECO:0000313" key="2">
    <source>
        <dbReference type="EMBL" id="GLP96507.1"/>
    </source>
</evidence>
<name>A0AA37W1N7_9GAMM</name>
<proteinExistence type="predicted"/>
<dbReference type="GO" id="GO:0016020">
    <property type="term" value="C:membrane"/>
    <property type="evidence" value="ECO:0007669"/>
    <property type="project" value="TreeGrafter"/>
</dbReference>
<keyword evidence="3" id="KW-1185">Reference proteome</keyword>
<evidence type="ECO:0000259" key="1">
    <source>
        <dbReference type="SMART" id="SM00824"/>
    </source>
</evidence>
<keyword evidence="2" id="KW-0378">Hydrolase</keyword>
<dbReference type="Proteomes" id="UP001161422">
    <property type="component" value="Unassembled WGS sequence"/>
</dbReference>
<dbReference type="SMART" id="SM00824">
    <property type="entry name" value="PKS_TE"/>
    <property type="match status" value="1"/>
</dbReference>
<gene>
    <name evidence="2" type="ORF">GCM10007895_18130</name>
</gene>
<dbReference type="AlphaFoldDB" id="A0AA37W1N7"/>
<dbReference type="Pfam" id="PF00561">
    <property type="entry name" value="Abhydrolase_1"/>
    <property type="match status" value="1"/>
</dbReference>
<accession>A0AA37W1N7</accession>
<dbReference type="PANTHER" id="PTHR43798">
    <property type="entry name" value="MONOACYLGLYCEROL LIPASE"/>
    <property type="match status" value="1"/>
</dbReference>
<feature type="domain" description="Thioesterase TesA-like" evidence="1">
    <location>
        <begin position="28"/>
        <end position="280"/>
    </location>
</feature>
<dbReference type="InterPro" id="IPR020802">
    <property type="entry name" value="TesA-like"/>
</dbReference>
<dbReference type="EMBL" id="BSNC01000004">
    <property type="protein sequence ID" value="GLP96507.1"/>
    <property type="molecule type" value="Genomic_DNA"/>
</dbReference>
<organism evidence="2 3">
    <name type="scientific">Paraferrimonas sedimenticola</name>
    <dbReference type="NCBI Taxonomy" id="375674"/>
    <lineage>
        <taxon>Bacteria</taxon>
        <taxon>Pseudomonadati</taxon>
        <taxon>Pseudomonadota</taxon>
        <taxon>Gammaproteobacteria</taxon>
        <taxon>Alteromonadales</taxon>
        <taxon>Ferrimonadaceae</taxon>
        <taxon>Paraferrimonas</taxon>
    </lineage>
</organism>
<dbReference type="PRINTS" id="PR00111">
    <property type="entry name" value="ABHYDROLASE"/>
</dbReference>
<protein>
    <submittedName>
        <fullName evidence="2">Alpha/beta hydrolase</fullName>
    </submittedName>
</protein>
<dbReference type="InterPro" id="IPR050266">
    <property type="entry name" value="AB_hydrolase_sf"/>
</dbReference>
<dbReference type="GO" id="GO:0016787">
    <property type="term" value="F:hydrolase activity"/>
    <property type="evidence" value="ECO:0007669"/>
    <property type="project" value="UniProtKB-KW"/>
</dbReference>
<comment type="caution">
    <text evidence="2">The sequence shown here is derived from an EMBL/GenBank/DDBJ whole genome shotgun (WGS) entry which is preliminary data.</text>
</comment>
<dbReference type="InterPro" id="IPR029058">
    <property type="entry name" value="AB_hydrolase_fold"/>
</dbReference>
<dbReference type="InterPro" id="IPR000073">
    <property type="entry name" value="AB_hydrolase_1"/>
</dbReference>